<comment type="caution">
    <text evidence="1">The sequence shown here is derived from an EMBL/GenBank/DDBJ whole genome shotgun (WGS) entry which is preliminary data.</text>
</comment>
<dbReference type="AlphaFoldDB" id="A0A0Q9ZC58"/>
<dbReference type="OrthoDB" id="9768080at2"/>
<sequence>MKTSIFYSPNYLIITLILFTLSGNLIAQNEDDILKRTKSDTTDTQLNMDAVYNRPALTINKAPVSIGGYLEANSIYAVEDGLTEGLSFQARRLTLFLSASINKRIKFLTEVEFEEGGKEIAIEFAAMDISFDPLLNLRGGIILNPIGAFNQNHDGPKWEFVERPDVAVKLLPATFSNAGFGMYGKTNTGDWIIGYEAYLSNGFDNSIINNSKDRTSLSSVKENEERFEENFSGDPLITTKLAIGNRNIGEVGFSYMGGTYNRVMEDGLQIDEKNRRVDVFAIDLSTTIESTGTYIVGEGAYVWVDVPKTFTQQFGNKQAGFFLDVVQPVLQKKMFGWENASLNVSARTDYVDFNIGNFTQTNTNIGDDLIAVTPSISFRPSPATVLRLNYRYQWQNDILNNPATKTATWYLGFSTYF</sequence>
<name>A0A0Q9ZC58_9FLAO</name>
<evidence type="ECO:0000313" key="2">
    <source>
        <dbReference type="Proteomes" id="UP000051643"/>
    </source>
</evidence>
<dbReference type="SUPFAM" id="SSF56935">
    <property type="entry name" value="Porins"/>
    <property type="match status" value="1"/>
</dbReference>
<accession>A0A0Q9ZC58</accession>
<dbReference type="RefSeq" id="WP_037317188.1">
    <property type="nucleotide sequence ID" value="NZ_BMWR01000005.1"/>
</dbReference>
<organism evidence="1 2">
    <name type="scientific">Salegentibacter mishustinae</name>
    <dbReference type="NCBI Taxonomy" id="270918"/>
    <lineage>
        <taxon>Bacteria</taxon>
        <taxon>Pseudomonadati</taxon>
        <taxon>Bacteroidota</taxon>
        <taxon>Flavobacteriia</taxon>
        <taxon>Flavobacteriales</taxon>
        <taxon>Flavobacteriaceae</taxon>
        <taxon>Salegentibacter</taxon>
    </lineage>
</organism>
<proteinExistence type="predicted"/>
<dbReference type="InterPro" id="IPR023614">
    <property type="entry name" value="Porin_dom_sf"/>
</dbReference>
<evidence type="ECO:0000313" key="1">
    <source>
        <dbReference type="EMBL" id="KRG27650.1"/>
    </source>
</evidence>
<dbReference type="Proteomes" id="UP000051643">
    <property type="component" value="Unassembled WGS sequence"/>
</dbReference>
<evidence type="ECO:0008006" key="3">
    <source>
        <dbReference type="Google" id="ProtNLM"/>
    </source>
</evidence>
<reference evidence="1" key="1">
    <citation type="submission" date="2015-10" db="EMBL/GenBank/DDBJ databases">
        <title>Draft genome sequence of Salegentibacter mishustinae KCTC 12263.</title>
        <authorList>
            <person name="Lin W."/>
            <person name="Zheng Q."/>
        </authorList>
    </citation>
    <scope>NUCLEOTIDE SEQUENCE [LARGE SCALE GENOMIC DNA]</scope>
    <source>
        <strain evidence="1">KCTC 12263</strain>
    </source>
</reference>
<protein>
    <recommendedName>
        <fullName evidence="3">Porin</fullName>
    </recommendedName>
</protein>
<gene>
    <name evidence="1" type="ORF">APR42_11320</name>
</gene>
<dbReference type="STRING" id="270918.APR42_11320"/>
<dbReference type="Gene3D" id="2.40.160.10">
    <property type="entry name" value="Porin"/>
    <property type="match status" value="1"/>
</dbReference>
<dbReference type="EMBL" id="LKTP01000035">
    <property type="protein sequence ID" value="KRG27650.1"/>
    <property type="molecule type" value="Genomic_DNA"/>
</dbReference>
<keyword evidence="2" id="KW-1185">Reference proteome</keyword>